<accession>K9XVJ4</accession>
<sequence>MSEQIEIQFSGTLTKKYLYHLHHHYQPIWFNFFLKWLPWIFLGLMIYTLLSILGYISVSSPLYKPGYISVNSSFLYNIFLLLFLFFMSPWLFIKRQIKKILQSNKLIQGNFSGVATEPTLFWNSPYGESIFPWDAMLKYKEAKNTIILDTVINQTLIIPRNFFYSEEDWQQFRRLVISKVPKK</sequence>
<reference evidence="4" key="1">
    <citation type="journal article" date="2013" name="Proc. Natl. Acad. Sci. U.S.A.">
        <title>Improving the coverage of the cyanobacterial phylum using diversity-driven genome sequencing.</title>
        <authorList>
            <person name="Shih P.M."/>
            <person name="Wu D."/>
            <person name="Latifi A."/>
            <person name="Axen S.D."/>
            <person name="Fewer D.P."/>
            <person name="Talla E."/>
            <person name="Calteau A."/>
            <person name="Cai F."/>
            <person name="Tandeau de Marsac N."/>
            <person name="Rippka R."/>
            <person name="Herdman M."/>
            <person name="Sivonen K."/>
            <person name="Coursin T."/>
            <person name="Laurent T."/>
            <person name="Goodwin L."/>
            <person name="Nolan M."/>
            <person name="Davenport K.W."/>
            <person name="Han C.S."/>
            <person name="Rubin E.M."/>
            <person name="Eisen J.A."/>
            <person name="Woyke T."/>
            <person name="Gugger M."/>
            <person name="Kerfeld C.A."/>
        </authorList>
    </citation>
    <scope>NUCLEOTIDE SEQUENCE [LARGE SCALE GENOMIC DNA]</scope>
    <source>
        <strain evidence="4">ATCC 29371 / PCC 7437</strain>
    </source>
</reference>
<dbReference type="KEGG" id="scs:Sta7437_2552"/>
<keyword evidence="1" id="KW-0812">Transmembrane</keyword>
<protein>
    <recommendedName>
        <fullName evidence="2">YcxB-like C-terminal domain-containing protein</fullName>
    </recommendedName>
</protein>
<dbReference type="OrthoDB" id="2866610at2"/>
<keyword evidence="4" id="KW-1185">Reference proteome</keyword>
<gene>
    <name evidence="3" type="ordered locus">Sta7437_2552</name>
</gene>
<feature type="domain" description="YcxB-like C-terminal" evidence="2">
    <location>
        <begin position="117"/>
        <end position="175"/>
    </location>
</feature>
<proteinExistence type="predicted"/>
<evidence type="ECO:0000313" key="4">
    <source>
        <dbReference type="Proteomes" id="UP000010473"/>
    </source>
</evidence>
<keyword evidence="1" id="KW-1133">Transmembrane helix</keyword>
<feature type="transmembrane region" description="Helical" evidence="1">
    <location>
        <begin position="36"/>
        <end position="58"/>
    </location>
</feature>
<evidence type="ECO:0000259" key="2">
    <source>
        <dbReference type="Pfam" id="PF14317"/>
    </source>
</evidence>
<feature type="transmembrane region" description="Helical" evidence="1">
    <location>
        <begin position="74"/>
        <end position="93"/>
    </location>
</feature>
<organism evidence="3 4">
    <name type="scientific">Stanieria cyanosphaera (strain ATCC 29371 / PCC 7437)</name>
    <dbReference type="NCBI Taxonomy" id="111780"/>
    <lineage>
        <taxon>Bacteria</taxon>
        <taxon>Bacillati</taxon>
        <taxon>Cyanobacteriota</taxon>
        <taxon>Cyanophyceae</taxon>
        <taxon>Pleurocapsales</taxon>
        <taxon>Dermocarpellaceae</taxon>
        <taxon>Stanieria</taxon>
    </lineage>
</organism>
<dbReference type="STRING" id="111780.Sta7437_2552"/>
<dbReference type="AlphaFoldDB" id="K9XVJ4"/>
<name>K9XVJ4_STAC7</name>
<keyword evidence="1" id="KW-0472">Membrane</keyword>
<evidence type="ECO:0000313" key="3">
    <source>
        <dbReference type="EMBL" id="AFZ36084.1"/>
    </source>
</evidence>
<evidence type="ECO:0000256" key="1">
    <source>
        <dbReference type="SAM" id="Phobius"/>
    </source>
</evidence>
<dbReference type="InterPro" id="IPR025588">
    <property type="entry name" value="YcxB-like_C"/>
</dbReference>
<dbReference type="HOGENOM" id="CLU_1577559_0_0_3"/>
<dbReference type="RefSeq" id="WP_015193752.1">
    <property type="nucleotide sequence ID" value="NC_019748.1"/>
</dbReference>
<dbReference type="Proteomes" id="UP000010473">
    <property type="component" value="Chromosome"/>
</dbReference>
<dbReference type="eggNOG" id="ENOG502ZSHC">
    <property type="taxonomic scope" value="Bacteria"/>
</dbReference>
<dbReference type="Pfam" id="PF14317">
    <property type="entry name" value="YcxB"/>
    <property type="match status" value="1"/>
</dbReference>
<dbReference type="EMBL" id="CP003653">
    <property type="protein sequence ID" value="AFZ36084.1"/>
    <property type="molecule type" value="Genomic_DNA"/>
</dbReference>